<evidence type="ECO:0000313" key="2">
    <source>
        <dbReference type="EMBL" id="GAA2073538.1"/>
    </source>
</evidence>
<dbReference type="CDD" id="cd07716">
    <property type="entry name" value="RNaseZ_short-form-like_MBL-fold"/>
    <property type="match status" value="1"/>
</dbReference>
<dbReference type="InterPro" id="IPR036866">
    <property type="entry name" value="RibonucZ/Hydroxyglut_hydro"/>
</dbReference>
<sequence>MPDRASSYREPMRLTVLGGSGAWPTADQGCGGFLAEHDGFRLLIDPGYATFPRLLASGHPADALDAVLVSHGHPDHCADLNPLLRARRLADVPAAPLPLHAPRGALDAVLALDKRSMLAGSYRLHEFWPTAEKGAFFEIGPFRVEARPLPHFVPNAGLRLTAPDGTVLAYTGDTGPSPLVPHLARDADLFLCEATYVHEVPDPSDAPYLLTAGLAGTYAERAGARALLLTHLWPGTDPAASLASAAARFGGPTRVTAPGLTVSPGTGDER</sequence>
<keyword evidence="3" id="KW-1185">Reference proteome</keyword>
<dbReference type="PANTHER" id="PTHR46018:SF4">
    <property type="entry name" value="METALLO-HYDROLASE YHFI-RELATED"/>
    <property type="match status" value="1"/>
</dbReference>
<reference evidence="3" key="1">
    <citation type="journal article" date="2019" name="Int. J. Syst. Evol. Microbiol.">
        <title>The Global Catalogue of Microorganisms (GCM) 10K type strain sequencing project: providing services to taxonomists for standard genome sequencing and annotation.</title>
        <authorList>
            <consortium name="The Broad Institute Genomics Platform"/>
            <consortium name="The Broad Institute Genome Sequencing Center for Infectious Disease"/>
            <person name="Wu L."/>
            <person name="Ma J."/>
        </authorList>
    </citation>
    <scope>NUCLEOTIDE SEQUENCE [LARGE SCALE GENOMIC DNA]</scope>
    <source>
        <strain evidence="3">JCM 15478</strain>
    </source>
</reference>
<organism evidence="2 3">
    <name type="scientific">Streptomyces albiaxialis</name>
    <dbReference type="NCBI Taxonomy" id="329523"/>
    <lineage>
        <taxon>Bacteria</taxon>
        <taxon>Bacillati</taxon>
        <taxon>Actinomycetota</taxon>
        <taxon>Actinomycetes</taxon>
        <taxon>Kitasatosporales</taxon>
        <taxon>Streptomycetaceae</taxon>
        <taxon>Streptomyces</taxon>
    </lineage>
</organism>
<dbReference type="InterPro" id="IPR001279">
    <property type="entry name" value="Metallo-B-lactamas"/>
</dbReference>
<proteinExistence type="predicted"/>
<evidence type="ECO:0000313" key="3">
    <source>
        <dbReference type="Proteomes" id="UP001500016"/>
    </source>
</evidence>
<dbReference type="PANTHER" id="PTHR46018">
    <property type="entry name" value="ZINC PHOSPHODIESTERASE ELAC PROTEIN 1"/>
    <property type="match status" value="1"/>
</dbReference>
<dbReference type="Gene3D" id="3.60.15.10">
    <property type="entry name" value="Ribonuclease Z/Hydroxyacylglutathione hydrolase-like"/>
    <property type="match status" value="1"/>
</dbReference>
<protein>
    <submittedName>
        <fullName evidence="2">MBL fold metallo-hydrolase</fullName>
    </submittedName>
</protein>
<name>A0ABP5HGI5_9ACTN</name>
<dbReference type="EMBL" id="BAAAPE010000007">
    <property type="protein sequence ID" value="GAA2073538.1"/>
    <property type="molecule type" value="Genomic_DNA"/>
</dbReference>
<accession>A0ABP5HGI5</accession>
<dbReference type="SUPFAM" id="SSF56281">
    <property type="entry name" value="Metallo-hydrolase/oxidoreductase"/>
    <property type="match status" value="1"/>
</dbReference>
<gene>
    <name evidence="2" type="ORF">GCM10009801_26920</name>
</gene>
<evidence type="ECO:0000259" key="1">
    <source>
        <dbReference type="SMART" id="SM00849"/>
    </source>
</evidence>
<dbReference type="Proteomes" id="UP001500016">
    <property type="component" value="Unassembled WGS sequence"/>
</dbReference>
<dbReference type="Pfam" id="PF12706">
    <property type="entry name" value="Lactamase_B_2"/>
    <property type="match status" value="1"/>
</dbReference>
<dbReference type="SMART" id="SM00849">
    <property type="entry name" value="Lactamase_B"/>
    <property type="match status" value="1"/>
</dbReference>
<feature type="domain" description="Metallo-beta-lactamase" evidence="1">
    <location>
        <begin position="29"/>
        <end position="231"/>
    </location>
</feature>
<comment type="caution">
    <text evidence="2">The sequence shown here is derived from an EMBL/GenBank/DDBJ whole genome shotgun (WGS) entry which is preliminary data.</text>
</comment>